<name>A0ABR3VHG4_9PEZI</name>
<evidence type="ECO:0000313" key="2">
    <source>
        <dbReference type="EMBL" id="KAL1841250.1"/>
    </source>
</evidence>
<feature type="region of interest" description="Disordered" evidence="1">
    <location>
        <begin position="233"/>
        <end position="258"/>
    </location>
</feature>
<proteinExistence type="predicted"/>
<evidence type="ECO:0000256" key="1">
    <source>
        <dbReference type="SAM" id="MobiDB-lite"/>
    </source>
</evidence>
<sequence length="335" mass="36432">MRAADGSSAVAHSGGGGRVARPGVRGQDVHFRRRALVGHELRVAEHAAGERGQLFPVLPPRPLRFVLDEGVVATVRKRAAFERAWLRVGTLRLDHHGPLSVAQAGFPRQGGGVAPKLLGLRSRCAPRRGGRPDRRRDGRGWGSLAIVQQRSGRRTESVLHDEDANVARLEFDAGVVVEGARNRRRSGRRPTSQERVGQVVVVLEEGLGVGKQQAPRVEVFLYGFQRRNGMLRGRLGRGRGARSRPRPQVEQFPQHGGTAKAIRTPGLSNEAAGRVAHDDGSHFRHLAASVGEERHSAPMCVSTRWGWSPRAGARGDRATRSRDVAPTLRSGRGQA</sequence>
<feature type="compositionally biased region" description="Basic residues" evidence="1">
    <location>
        <begin position="234"/>
        <end position="245"/>
    </location>
</feature>
<evidence type="ECO:0000313" key="3">
    <source>
        <dbReference type="Proteomes" id="UP001586593"/>
    </source>
</evidence>
<organism evidence="2 3">
    <name type="scientific">Phialemonium thermophilum</name>
    <dbReference type="NCBI Taxonomy" id="223376"/>
    <lineage>
        <taxon>Eukaryota</taxon>
        <taxon>Fungi</taxon>
        <taxon>Dikarya</taxon>
        <taxon>Ascomycota</taxon>
        <taxon>Pezizomycotina</taxon>
        <taxon>Sordariomycetes</taxon>
        <taxon>Sordariomycetidae</taxon>
        <taxon>Cephalothecales</taxon>
        <taxon>Cephalothecaceae</taxon>
        <taxon>Phialemonium</taxon>
    </lineage>
</organism>
<protein>
    <submittedName>
        <fullName evidence="2">Uncharacterized protein</fullName>
    </submittedName>
</protein>
<dbReference type="Proteomes" id="UP001586593">
    <property type="component" value="Unassembled WGS sequence"/>
</dbReference>
<accession>A0ABR3VHG4</accession>
<feature type="compositionally biased region" description="Basic and acidic residues" evidence="1">
    <location>
        <begin position="313"/>
        <end position="323"/>
    </location>
</feature>
<comment type="caution">
    <text evidence="2">The sequence shown here is derived from an EMBL/GenBank/DDBJ whole genome shotgun (WGS) entry which is preliminary data.</text>
</comment>
<feature type="region of interest" description="Disordered" evidence="1">
    <location>
        <begin position="1"/>
        <end position="24"/>
    </location>
</feature>
<gene>
    <name evidence="2" type="ORF">VTK73DRAFT_3519</name>
</gene>
<reference evidence="2 3" key="1">
    <citation type="journal article" date="2024" name="Commun. Biol.">
        <title>Comparative genomic analysis of thermophilic fungi reveals convergent evolutionary adaptations and gene losses.</title>
        <authorList>
            <person name="Steindorff A.S."/>
            <person name="Aguilar-Pontes M.V."/>
            <person name="Robinson A.J."/>
            <person name="Andreopoulos B."/>
            <person name="LaButti K."/>
            <person name="Kuo A."/>
            <person name="Mondo S."/>
            <person name="Riley R."/>
            <person name="Otillar R."/>
            <person name="Haridas S."/>
            <person name="Lipzen A."/>
            <person name="Grimwood J."/>
            <person name="Schmutz J."/>
            <person name="Clum A."/>
            <person name="Reid I.D."/>
            <person name="Moisan M.C."/>
            <person name="Butler G."/>
            <person name="Nguyen T.T.M."/>
            <person name="Dewar K."/>
            <person name="Conant G."/>
            <person name="Drula E."/>
            <person name="Henrissat B."/>
            <person name="Hansel C."/>
            <person name="Singer S."/>
            <person name="Hutchinson M.I."/>
            <person name="de Vries R.P."/>
            <person name="Natvig D.O."/>
            <person name="Powell A.J."/>
            <person name="Tsang A."/>
            <person name="Grigoriev I.V."/>
        </authorList>
    </citation>
    <scope>NUCLEOTIDE SEQUENCE [LARGE SCALE GENOMIC DNA]</scope>
    <source>
        <strain evidence="2 3">ATCC 24622</strain>
    </source>
</reference>
<feature type="compositionally biased region" description="Low complexity" evidence="1">
    <location>
        <begin position="1"/>
        <end position="12"/>
    </location>
</feature>
<keyword evidence="3" id="KW-1185">Reference proteome</keyword>
<feature type="region of interest" description="Disordered" evidence="1">
    <location>
        <begin position="308"/>
        <end position="335"/>
    </location>
</feature>
<dbReference type="EMBL" id="JAZHXJ010002097">
    <property type="protein sequence ID" value="KAL1841250.1"/>
    <property type="molecule type" value="Genomic_DNA"/>
</dbReference>